<feature type="transmembrane region" description="Helical" evidence="5">
    <location>
        <begin position="70"/>
        <end position="88"/>
    </location>
</feature>
<dbReference type="Pfam" id="PF07690">
    <property type="entry name" value="MFS_1"/>
    <property type="match status" value="1"/>
</dbReference>
<keyword evidence="2 5" id="KW-0812">Transmembrane</keyword>
<dbReference type="PANTHER" id="PTHR23502">
    <property type="entry name" value="MAJOR FACILITATOR SUPERFAMILY"/>
    <property type="match status" value="1"/>
</dbReference>
<dbReference type="AlphaFoldDB" id="A0AAD4LCP9"/>
<protein>
    <submittedName>
        <fullName evidence="6">MFS polyamine transporter</fullName>
    </submittedName>
</protein>
<keyword evidence="7" id="KW-1185">Reference proteome</keyword>
<reference evidence="6" key="1">
    <citation type="submission" date="2022-01" db="EMBL/GenBank/DDBJ databases">
        <title>Comparative genomics reveals a dynamic genome evolution in the ectomycorrhizal milk-cap (Lactarius) mushrooms.</title>
        <authorList>
            <consortium name="DOE Joint Genome Institute"/>
            <person name="Lebreton A."/>
            <person name="Tang N."/>
            <person name="Kuo A."/>
            <person name="LaButti K."/>
            <person name="Drula E."/>
            <person name="Barry K."/>
            <person name="Clum A."/>
            <person name="Lipzen A."/>
            <person name="Mousain D."/>
            <person name="Ng V."/>
            <person name="Wang R."/>
            <person name="Wang X."/>
            <person name="Dai Y."/>
            <person name="Henrissat B."/>
            <person name="Grigoriev I.V."/>
            <person name="Guerin-Laguette A."/>
            <person name="Yu F."/>
            <person name="Martin F.M."/>
        </authorList>
    </citation>
    <scope>NUCLEOTIDE SEQUENCE</scope>
    <source>
        <strain evidence="6">QP</strain>
    </source>
</reference>
<feature type="transmembrane region" description="Helical" evidence="5">
    <location>
        <begin position="366"/>
        <end position="385"/>
    </location>
</feature>
<dbReference type="InterPro" id="IPR036259">
    <property type="entry name" value="MFS_trans_sf"/>
</dbReference>
<dbReference type="EMBL" id="JAKELL010000054">
    <property type="protein sequence ID" value="KAH8986464.1"/>
    <property type="molecule type" value="Genomic_DNA"/>
</dbReference>
<feature type="transmembrane region" description="Helical" evidence="5">
    <location>
        <begin position="397"/>
        <end position="419"/>
    </location>
</feature>
<feature type="transmembrane region" description="Helical" evidence="5">
    <location>
        <begin position="287"/>
        <end position="306"/>
    </location>
</feature>
<comment type="subcellular location">
    <subcellularLocation>
        <location evidence="1">Membrane</location>
        <topology evidence="1">Multi-pass membrane protein</topology>
    </subcellularLocation>
</comment>
<feature type="transmembrane region" description="Helical" evidence="5">
    <location>
        <begin position="170"/>
        <end position="189"/>
    </location>
</feature>
<accession>A0AAD4LCP9</accession>
<dbReference type="PANTHER" id="PTHR23502:SF74">
    <property type="entry name" value="MAJOR FACILITATOR SUPERFAMILY (MFS) PROFILE DOMAIN-CONTAINING PROTEIN"/>
    <property type="match status" value="1"/>
</dbReference>
<keyword evidence="3 5" id="KW-1133">Transmembrane helix</keyword>
<evidence type="ECO:0000313" key="6">
    <source>
        <dbReference type="EMBL" id="KAH8986464.1"/>
    </source>
</evidence>
<dbReference type="Gene3D" id="1.20.1250.20">
    <property type="entry name" value="MFS general substrate transporter like domains"/>
    <property type="match status" value="1"/>
</dbReference>
<dbReference type="CDD" id="cd17323">
    <property type="entry name" value="MFS_Tpo1_MDR_like"/>
    <property type="match status" value="1"/>
</dbReference>
<dbReference type="GO" id="GO:0022857">
    <property type="term" value="F:transmembrane transporter activity"/>
    <property type="evidence" value="ECO:0007669"/>
    <property type="project" value="InterPro"/>
</dbReference>
<organism evidence="6 7">
    <name type="scientific">Lactarius akahatsu</name>
    <dbReference type="NCBI Taxonomy" id="416441"/>
    <lineage>
        <taxon>Eukaryota</taxon>
        <taxon>Fungi</taxon>
        <taxon>Dikarya</taxon>
        <taxon>Basidiomycota</taxon>
        <taxon>Agaricomycotina</taxon>
        <taxon>Agaricomycetes</taxon>
        <taxon>Russulales</taxon>
        <taxon>Russulaceae</taxon>
        <taxon>Lactarius</taxon>
    </lineage>
</organism>
<name>A0AAD4LCP9_9AGAM</name>
<evidence type="ECO:0000256" key="1">
    <source>
        <dbReference type="ARBA" id="ARBA00004141"/>
    </source>
</evidence>
<dbReference type="FunFam" id="1.20.1250.20:FF:000011">
    <property type="entry name" value="MFS multidrug transporter, putative"/>
    <property type="match status" value="1"/>
</dbReference>
<feature type="transmembrane region" description="Helical" evidence="5">
    <location>
        <begin position="326"/>
        <end position="345"/>
    </location>
</feature>
<dbReference type="InterPro" id="IPR011701">
    <property type="entry name" value="MFS"/>
</dbReference>
<proteinExistence type="predicted"/>
<feature type="transmembrane region" description="Helical" evidence="5">
    <location>
        <begin position="460"/>
        <end position="480"/>
    </location>
</feature>
<feature type="transmembrane region" description="Helical" evidence="5">
    <location>
        <begin position="140"/>
        <end position="158"/>
    </location>
</feature>
<evidence type="ECO:0000313" key="7">
    <source>
        <dbReference type="Proteomes" id="UP001201163"/>
    </source>
</evidence>
<keyword evidence="4 5" id="KW-0472">Membrane</keyword>
<dbReference type="SUPFAM" id="SSF103473">
    <property type="entry name" value="MFS general substrate transporter"/>
    <property type="match status" value="1"/>
</dbReference>
<evidence type="ECO:0000256" key="4">
    <source>
        <dbReference type="ARBA" id="ARBA00023136"/>
    </source>
</evidence>
<sequence length="517" mass="57938">MVFPDHSLTPSPTTTILDHTASFEAKIKHGEPVSTFPARSESPLQPPEPMVVTWDGPTDPHNPQNWSYGYKWFITLICGLLTLNVTFASSAPSSSTITIAKEFGSSEEVSYLITSMFLVGYVFGPMFWGPGSELIGRRPILVVTLSLYTLFHLGQALAQNMETVIITRFFAGFFACIAMSVFAMNVFLGPVLGPVVGSYVTVSHLGWRWVFWVMMIFAGFCTLVGIAFLPETYEPVLFVQKAKRLRALNPEQNKNVYAESEKIEWTTSELLNRTVLRPFKMLLVEPILLLVTIYLSVVYGIIYAMFEAFPVIFIHIRHFTTPHDGLMFIGIGIGSVIAALINIWFLRPYPQLMKEWRGFPPPEKRLNSAMLGTPLITFSIFWLGWTGNYESVPWYVPALSTIPLGTGIVLVFMSFLSYLVDTYRMYSASAFAANTMARSAVGAAFPLFTTQMFEGMGVNWASTLIGGIALLLLPIPFLFYKYGPRIRARSKFSPSRDLEIAKEIEAERKVMEENGQV</sequence>
<comment type="caution">
    <text evidence="6">The sequence shown here is derived from an EMBL/GenBank/DDBJ whole genome shotgun (WGS) entry which is preliminary data.</text>
</comment>
<feature type="transmembrane region" description="Helical" evidence="5">
    <location>
        <begin position="431"/>
        <end position="448"/>
    </location>
</feature>
<evidence type="ECO:0000256" key="3">
    <source>
        <dbReference type="ARBA" id="ARBA00022989"/>
    </source>
</evidence>
<evidence type="ECO:0000256" key="2">
    <source>
        <dbReference type="ARBA" id="ARBA00022692"/>
    </source>
</evidence>
<dbReference type="Proteomes" id="UP001201163">
    <property type="component" value="Unassembled WGS sequence"/>
</dbReference>
<gene>
    <name evidence="6" type="ORF">EDB92DRAFT_1949133</name>
</gene>
<feature type="transmembrane region" description="Helical" evidence="5">
    <location>
        <begin position="209"/>
        <end position="229"/>
    </location>
</feature>
<evidence type="ECO:0000256" key="5">
    <source>
        <dbReference type="SAM" id="Phobius"/>
    </source>
</evidence>
<dbReference type="GO" id="GO:0005886">
    <property type="term" value="C:plasma membrane"/>
    <property type="evidence" value="ECO:0007669"/>
    <property type="project" value="TreeGrafter"/>
</dbReference>
<feature type="transmembrane region" description="Helical" evidence="5">
    <location>
        <begin position="109"/>
        <end position="128"/>
    </location>
</feature>